<evidence type="ECO:0000256" key="5">
    <source>
        <dbReference type="SAM" id="SignalP"/>
    </source>
</evidence>
<keyword evidence="2" id="KW-0349">Heme</keyword>
<feature type="signal peptide" evidence="5">
    <location>
        <begin position="1"/>
        <end position="28"/>
    </location>
</feature>
<keyword evidence="5" id="KW-0732">Signal</keyword>
<reference evidence="7" key="1">
    <citation type="journal article" date="2019" name="Int. J. Syst. Evol. Microbiol.">
        <title>The Global Catalogue of Microorganisms (GCM) 10K type strain sequencing project: providing services to taxonomists for standard genome sequencing and annotation.</title>
        <authorList>
            <consortium name="The Broad Institute Genomics Platform"/>
            <consortium name="The Broad Institute Genome Sequencing Center for Infectious Disease"/>
            <person name="Wu L."/>
            <person name="Ma J."/>
        </authorList>
    </citation>
    <scope>NUCLEOTIDE SEQUENCE [LARGE SCALE GENOMIC DNA]</scope>
    <source>
        <strain evidence="7">CGMCC 1.13718</strain>
    </source>
</reference>
<keyword evidence="3" id="KW-0479">Metal-binding</keyword>
<comment type="caution">
    <text evidence="6">The sequence shown here is derived from an EMBL/GenBank/DDBJ whole genome shotgun (WGS) entry which is preliminary data.</text>
</comment>
<dbReference type="EMBL" id="JBHSVR010000001">
    <property type="protein sequence ID" value="MFC6635453.1"/>
    <property type="molecule type" value="Genomic_DNA"/>
</dbReference>
<accession>A0ABW1YSW1</accession>
<evidence type="ECO:0000313" key="7">
    <source>
        <dbReference type="Proteomes" id="UP001596425"/>
    </source>
</evidence>
<dbReference type="InterPro" id="IPR009050">
    <property type="entry name" value="Globin-like_sf"/>
</dbReference>
<evidence type="ECO:0000256" key="3">
    <source>
        <dbReference type="ARBA" id="ARBA00022723"/>
    </source>
</evidence>
<dbReference type="InterPro" id="IPR012292">
    <property type="entry name" value="Globin/Proto"/>
</dbReference>
<protein>
    <submittedName>
        <fullName evidence="6">Group 1 truncated hemoglobin</fullName>
    </submittedName>
</protein>
<dbReference type="CDD" id="cd00454">
    <property type="entry name" value="TrHb1_N"/>
    <property type="match status" value="1"/>
</dbReference>
<dbReference type="SUPFAM" id="SSF46458">
    <property type="entry name" value="Globin-like"/>
    <property type="match status" value="1"/>
</dbReference>
<dbReference type="Pfam" id="PF01152">
    <property type="entry name" value="Bac_globin"/>
    <property type="match status" value="1"/>
</dbReference>
<dbReference type="Gene3D" id="1.10.490.10">
    <property type="entry name" value="Globins"/>
    <property type="match status" value="1"/>
</dbReference>
<sequence>MPIPNSRLPLTAALLTLTVILVSTGARSAQDTESDSLYQRLGGLVPISVVVSDFVDLLVSNPQINRNPAVAAARERAPAPYLKFQVTAQVCEVTGGPCKYTGRNMKESHAQLNITEAEWQRMIALLKQVLGKHRVPARESGEILEIINSTKADIVTRP</sequence>
<evidence type="ECO:0000256" key="4">
    <source>
        <dbReference type="ARBA" id="ARBA00023004"/>
    </source>
</evidence>
<feature type="chain" id="PRO_5047422204" evidence="5">
    <location>
        <begin position="29"/>
        <end position="158"/>
    </location>
</feature>
<proteinExistence type="predicted"/>
<evidence type="ECO:0000313" key="6">
    <source>
        <dbReference type="EMBL" id="MFC6635453.1"/>
    </source>
</evidence>
<organism evidence="6 7">
    <name type="scientific">Microbulbifer taiwanensis</name>
    <dbReference type="NCBI Taxonomy" id="986746"/>
    <lineage>
        <taxon>Bacteria</taxon>
        <taxon>Pseudomonadati</taxon>
        <taxon>Pseudomonadota</taxon>
        <taxon>Gammaproteobacteria</taxon>
        <taxon>Cellvibrionales</taxon>
        <taxon>Microbulbiferaceae</taxon>
        <taxon>Microbulbifer</taxon>
    </lineage>
</organism>
<keyword evidence="1" id="KW-0813">Transport</keyword>
<dbReference type="RefSeq" id="WP_193194743.1">
    <property type="nucleotide sequence ID" value="NZ_JACZFR010000066.1"/>
</dbReference>
<evidence type="ECO:0000256" key="1">
    <source>
        <dbReference type="ARBA" id="ARBA00022448"/>
    </source>
</evidence>
<gene>
    <name evidence="6" type="ORF">ACFQBM_19435</name>
</gene>
<keyword evidence="7" id="KW-1185">Reference proteome</keyword>
<evidence type="ECO:0000256" key="2">
    <source>
        <dbReference type="ARBA" id="ARBA00022617"/>
    </source>
</evidence>
<keyword evidence="4" id="KW-0408">Iron</keyword>
<dbReference type="InterPro" id="IPR001486">
    <property type="entry name" value="Hemoglobin_trunc"/>
</dbReference>
<dbReference type="Proteomes" id="UP001596425">
    <property type="component" value="Unassembled WGS sequence"/>
</dbReference>
<name>A0ABW1YSW1_9GAMM</name>